<proteinExistence type="predicted"/>
<accession>A0A1V1NRK0</accession>
<name>A0A1V1NRK0_9BACT</name>
<sequence>AMQNFCEIRNDNYLYIDRTPYLRTLEQMKITRALFIRPRRFGKSLWLNVMSHYFDINKKDEFEQLFGDLDIGKNPTLDHNQYVVMNWNFSRMSSRGSVDDLEIKMNNTLNNMIKEHVIYYADILENVEFYDEAINTFSSFLSAVRKSSLKSFLLIDEYDNFANEVMMSDTDVYNKLVKKDGPLKTLYKGIKEFLERGLLNRLFVTGVSPVVMSDITSGMNICENIYLDKAFNALCGFTEPETQNLVDQAIQHCSLDMA</sequence>
<evidence type="ECO:0000313" key="2">
    <source>
        <dbReference type="EMBL" id="ETR65126.1"/>
    </source>
</evidence>
<organism evidence="2 3">
    <name type="scientific">Candidatus Magnetoglobus multicellularis str. Araruama</name>
    <dbReference type="NCBI Taxonomy" id="890399"/>
    <lineage>
        <taxon>Bacteria</taxon>
        <taxon>Pseudomonadati</taxon>
        <taxon>Thermodesulfobacteriota</taxon>
        <taxon>Desulfobacteria</taxon>
        <taxon>Desulfobacterales</taxon>
        <taxon>Desulfobacteraceae</taxon>
        <taxon>Candidatus Magnetoglobus</taxon>
    </lineage>
</organism>
<feature type="domain" description="AAA-ATPase-like" evidence="1">
    <location>
        <begin position="2"/>
        <end position="216"/>
    </location>
</feature>
<evidence type="ECO:0000259" key="1">
    <source>
        <dbReference type="Pfam" id="PF09820"/>
    </source>
</evidence>
<comment type="caution">
    <text evidence="2">The sequence shown here is derived from an EMBL/GenBank/DDBJ whole genome shotgun (WGS) entry which is preliminary data.</text>
</comment>
<evidence type="ECO:0000313" key="3">
    <source>
        <dbReference type="Proteomes" id="UP000189670"/>
    </source>
</evidence>
<dbReference type="PANTHER" id="PTHR34825">
    <property type="entry name" value="CONSERVED PROTEIN, WITH A WEAK D-GALACTARATE DEHYDRATASE/ALTRONATE HYDROLASE DOMAIN"/>
    <property type="match status" value="1"/>
</dbReference>
<dbReference type="PANTHER" id="PTHR34825:SF2">
    <property type="entry name" value="AAA-ATPASE-LIKE DOMAIN-CONTAINING PROTEIN"/>
    <property type="match status" value="1"/>
</dbReference>
<feature type="non-terminal residue" evidence="2">
    <location>
        <position position="258"/>
    </location>
</feature>
<reference evidence="3" key="1">
    <citation type="submission" date="2012-11" db="EMBL/GenBank/DDBJ databases">
        <authorList>
            <person name="Lucero-Rivera Y.E."/>
            <person name="Tovar-Ramirez D."/>
        </authorList>
    </citation>
    <scope>NUCLEOTIDE SEQUENCE [LARGE SCALE GENOMIC DNA]</scope>
    <source>
        <strain evidence="3">Araruama</strain>
    </source>
</reference>
<dbReference type="InterPro" id="IPR018631">
    <property type="entry name" value="AAA-ATPase-like_dom"/>
</dbReference>
<dbReference type="EMBL" id="ATBP01003185">
    <property type="protein sequence ID" value="ETR65126.1"/>
    <property type="molecule type" value="Genomic_DNA"/>
</dbReference>
<protein>
    <recommendedName>
        <fullName evidence="1">AAA-ATPase-like domain-containing protein</fullName>
    </recommendedName>
</protein>
<dbReference type="AlphaFoldDB" id="A0A1V1NRK0"/>
<dbReference type="Pfam" id="PF09820">
    <property type="entry name" value="AAA-ATPase_like"/>
    <property type="match status" value="1"/>
</dbReference>
<dbReference type="Proteomes" id="UP000189670">
    <property type="component" value="Unassembled WGS sequence"/>
</dbReference>
<gene>
    <name evidence="2" type="ORF">OMM_14781</name>
</gene>
<feature type="non-terminal residue" evidence="2">
    <location>
        <position position="1"/>
    </location>
</feature>